<reference evidence="2" key="1">
    <citation type="journal article" date="2020" name="Cell">
        <title>Large-Scale Comparative Analyses of Tick Genomes Elucidate Their Genetic Diversity and Vector Capacities.</title>
        <authorList>
            <consortium name="Tick Genome and Microbiome Consortium (TIGMIC)"/>
            <person name="Jia N."/>
            <person name="Wang J."/>
            <person name="Shi W."/>
            <person name="Du L."/>
            <person name="Sun Y."/>
            <person name="Zhan W."/>
            <person name="Jiang J.F."/>
            <person name="Wang Q."/>
            <person name="Zhang B."/>
            <person name="Ji P."/>
            <person name="Bell-Sakyi L."/>
            <person name="Cui X.M."/>
            <person name="Yuan T.T."/>
            <person name="Jiang B.G."/>
            <person name="Yang W.F."/>
            <person name="Lam T.T."/>
            <person name="Chang Q.C."/>
            <person name="Ding S.J."/>
            <person name="Wang X.J."/>
            <person name="Zhu J.G."/>
            <person name="Ruan X.D."/>
            <person name="Zhao L."/>
            <person name="Wei J.T."/>
            <person name="Ye R.Z."/>
            <person name="Que T.C."/>
            <person name="Du C.H."/>
            <person name="Zhou Y.H."/>
            <person name="Cheng J.X."/>
            <person name="Dai P.F."/>
            <person name="Guo W.B."/>
            <person name="Han X.H."/>
            <person name="Huang E.J."/>
            <person name="Li L.F."/>
            <person name="Wei W."/>
            <person name="Gao Y.C."/>
            <person name="Liu J.Z."/>
            <person name="Shao H.Z."/>
            <person name="Wang X."/>
            <person name="Wang C.C."/>
            <person name="Yang T.C."/>
            <person name="Huo Q.B."/>
            <person name="Li W."/>
            <person name="Chen H.Y."/>
            <person name="Chen S.E."/>
            <person name="Zhou L.G."/>
            <person name="Ni X.B."/>
            <person name="Tian J.H."/>
            <person name="Sheng Y."/>
            <person name="Liu T."/>
            <person name="Pan Y.S."/>
            <person name="Xia L.Y."/>
            <person name="Li J."/>
            <person name="Zhao F."/>
            <person name="Cao W.C."/>
        </authorList>
    </citation>
    <scope>NUCLEOTIDE SEQUENCE</scope>
    <source>
        <strain evidence="2">Rmic-2018</strain>
    </source>
</reference>
<evidence type="ECO:0000313" key="2">
    <source>
        <dbReference type="EMBL" id="KAH8032182.1"/>
    </source>
</evidence>
<proteinExistence type="predicted"/>
<keyword evidence="3" id="KW-1185">Reference proteome</keyword>
<sequence>MRSRRDRVSNPPPRAYNNGATHIQNSWTSRVQRPHIGCRINDGAQKRREQSPASTLPCKMNKMADQLIYKLTGFIQKAKSYMPGACGEDNSGEQLHFAKQENDTELSNFQGLGTGSGEGGEFAETTLTEGVNGLGPQRSVDVVDEFGGREGEKISEWQAGWNVTNAIQPSGLLLRFKRKTLSTEMLPNTRQNGSSCVESLILRDHGSLQD</sequence>
<accession>A0A9J6ECU5</accession>
<reference evidence="2" key="2">
    <citation type="submission" date="2021-09" db="EMBL/GenBank/DDBJ databases">
        <authorList>
            <person name="Jia N."/>
            <person name="Wang J."/>
            <person name="Shi W."/>
            <person name="Du L."/>
            <person name="Sun Y."/>
            <person name="Zhan W."/>
            <person name="Jiang J."/>
            <person name="Wang Q."/>
            <person name="Zhang B."/>
            <person name="Ji P."/>
            <person name="Sakyi L.B."/>
            <person name="Cui X."/>
            <person name="Yuan T."/>
            <person name="Jiang B."/>
            <person name="Yang W."/>
            <person name="Lam T.T.-Y."/>
            <person name="Chang Q."/>
            <person name="Ding S."/>
            <person name="Wang X."/>
            <person name="Zhu J."/>
            <person name="Ruan X."/>
            <person name="Zhao L."/>
            <person name="Wei J."/>
            <person name="Que T."/>
            <person name="Du C."/>
            <person name="Cheng J."/>
            <person name="Dai P."/>
            <person name="Han X."/>
            <person name="Huang E."/>
            <person name="Gao Y."/>
            <person name="Liu J."/>
            <person name="Shao H."/>
            <person name="Ye R."/>
            <person name="Li L."/>
            <person name="Wei W."/>
            <person name="Wang X."/>
            <person name="Wang C."/>
            <person name="Huo Q."/>
            <person name="Li W."/>
            <person name="Guo W."/>
            <person name="Chen H."/>
            <person name="Chen S."/>
            <person name="Zhou L."/>
            <person name="Zhou L."/>
            <person name="Ni X."/>
            <person name="Tian J."/>
            <person name="Zhou Y."/>
            <person name="Sheng Y."/>
            <person name="Liu T."/>
            <person name="Pan Y."/>
            <person name="Xia L."/>
            <person name="Li J."/>
            <person name="Zhao F."/>
            <person name="Cao W."/>
        </authorList>
    </citation>
    <scope>NUCLEOTIDE SEQUENCE</scope>
    <source>
        <strain evidence="2">Rmic-2018</strain>
        <tissue evidence="2">Larvae</tissue>
    </source>
</reference>
<gene>
    <name evidence="2" type="ORF">HPB51_023817</name>
</gene>
<dbReference type="AlphaFoldDB" id="A0A9J6ECU5"/>
<name>A0A9J6ECU5_RHIMP</name>
<organism evidence="2 3">
    <name type="scientific">Rhipicephalus microplus</name>
    <name type="common">Cattle tick</name>
    <name type="synonym">Boophilus microplus</name>
    <dbReference type="NCBI Taxonomy" id="6941"/>
    <lineage>
        <taxon>Eukaryota</taxon>
        <taxon>Metazoa</taxon>
        <taxon>Ecdysozoa</taxon>
        <taxon>Arthropoda</taxon>
        <taxon>Chelicerata</taxon>
        <taxon>Arachnida</taxon>
        <taxon>Acari</taxon>
        <taxon>Parasitiformes</taxon>
        <taxon>Ixodida</taxon>
        <taxon>Ixodoidea</taxon>
        <taxon>Ixodidae</taxon>
        <taxon>Rhipicephalinae</taxon>
        <taxon>Rhipicephalus</taxon>
        <taxon>Boophilus</taxon>
    </lineage>
</organism>
<evidence type="ECO:0000256" key="1">
    <source>
        <dbReference type="SAM" id="MobiDB-lite"/>
    </source>
</evidence>
<dbReference type="Proteomes" id="UP000821866">
    <property type="component" value="Chromosome 3"/>
</dbReference>
<dbReference type="VEuPathDB" id="VectorBase:LOC119163278"/>
<evidence type="ECO:0000313" key="3">
    <source>
        <dbReference type="Proteomes" id="UP000821866"/>
    </source>
</evidence>
<dbReference type="EMBL" id="JABSTU010000005">
    <property type="protein sequence ID" value="KAH8032182.1"/>
    <property type="molecule type" value="Genomic_DNA"/>
</dbReference>
<comment type="caution">
    <text evidence="2">The sequence shown here is derived from an EMBL/GenBank/DDBJ whole genome shotgun (WGS) entry which is preliminary data.</text>
</comment>
<feature type="region of interest" description="Disordered" evidence="1">
    <location>
        <begin position="1"/>
        <end position="20"/>
    </location>
</feature>
<protein>
    <submittedName>
        <fullName evidence="2">Uncharacterized protein</fullName>
    </submittedName>
</protein>